<dbReference type="InterPro" id="IPR001387">
    <property type="entry name" value="Cro/C1-type_HTH"/>
</dbReference>
<dbReference type="PANTHER" id="PTHR36511">
    <property type="entry name" value="MERR FAMILY BACTERIAL REGULATORY PROTEIN"/>
    <property type="match status" value="1"/>
</dbReference>
<evidence type="ECO:0000313" key="5">
    <source>
        <dbReference type="EMBL" id="EFQ24080.1"/>
    </source>
</evidence>
<dbReference type="OrthoDB" id="9813152at2"/>
<evidence type="ECO:0000256" key="3">
    <source>
        <dbReference type="ARBA" id="ARBA00023163"/>
    </source>
</evidence>
<dbReference type="Gene3D" id="1.10.260.40">
    <property type="entry name" value="lambda repressor-like DNA-binding domains"/>
    <property type="match status" value="1"/>
</dbReference>
<feature type="domain" description="HTH cro/C1-type" evidence="4">
    <location>
        <begin position="45"/>
        <end position="99"/>
    </location>
</feature>
<dbReference type="EMBL" id="CM001022">
    <property type="protein sequence ID" value="EFQ24080.1"/>
    <property type="molecule type" value="Genomic_DNA"/>
</dbReference>
<evidence type="ECO:0000313" key="6">
    <source>
        <dbReference type="Proteomes" id="UP000005096"/>
    </source>
</evidence>
<dbReference type="HOGENOM" id="CLU_144725_0_2_0"/>
<reference evidence="5 6" key="1">
    <citation type="journal article" date="2010" name="Stand. Genomic Sci.">
        <title>Non-contiguous finished genome sequence of Aminomonas paucivorans type strain (GLU-3).</title>
        <authorList>
            <person name="Pitluck S."/>
            <person name="Yasawong M."/>
            <person name="Held B."/>
            <person name="Lapidus A."/>
            <person name="Nolan M."/>
            <person name="Copeland A."/>
            <person name="Lucas S."/>
            <person name="Del Rio T.G."/>
            <person name="Tice H."/>
            <person name="Cheng J.F."/>
            <person name="Chertkov O."/>
            <person name="Goodwin L."/>
            <person name="Tapia R."/>
            <person name="Han C."/>
            <person name="Liolios K."/>
            <person name="Ivanova N."/>
            <person name="Mavromatis K."/>
            <person name="Ovchinnikova G."/>
            <person name="Pati A."/>
            <person name="Chen A."/>
            <person name="Palaniappan K."/>
            <person name="Land M."/>
            <person name="Hauser L."/>
            <person name="Chang Y.J."/>
            <person name="Jeffries C.D."/>
            <person name="Pukall R."/>
            <person name="Spring S."/>
            <person name="Rohde M."/>
            <person name="Sikorski J."/>
            <person name="Goker M."/>
            <person name="Woyke T."/>
            <person name="Bristow J."/>
            <person name="Eisen J.A."/>
            <person name="Markowitz V."/>
            <person name="Hugenholtz P."/>
            <person name="Kyrpides N.C."/>
            <person name="Klenk H.P."/>
        </authorList>
    </citation>
    <scope>NUCLEOTIDE SEQUENCE [LARGE SCALE GENOMIC DNA]</scope>
    <source>
        <strain evidence="5 6">DSM 12260</strain>
    </source>
</reference>
<dbReference type="SMART" id="SM00530">
    <property type="entry name" value="HTH_XRE"/>
    <property type="match status" value="1"/>
</dbReference>
<evidence type="ECO:0000259" key="4">
    <source>
        <dbReference type="PROSITE" id="PS50943"/>
    </source>
</evidence>
<sequence length="100" mass="10963">MSRILQEVHETAQDLHASGVLSDEGMREFDALCLPAIPTYSPEAIRKIRADTRLNQNTLAALLNISASTLQKWETGAKKPVGAARKLLHILETRGISSLL</sequence>
<protein>
    <submittedName>
        <fullName evidence="5">Transcriptional regulator, XRE family</fullName>
    </submittedName>
</protein>
<gene>
    <name evidence="5" type="ORF">Apau_1661</name>
</gene>
<organism evidence="5 6">
    <name type="scientific">Aminomonas paucivorans DSM 12260</name>
    <dbReference type="NCBI Taxonomy" id="584708"/>
    <lineage>
        <taxon>Bacteria</taxon>
        <taxon>Thermotogati</taxon>
        <taxon>Synergistota</taxon>
        <taxon>Synergistia</taxon>
        <taxon>Synergistales</taxon>
        <taxon>Synergistaceae</taxon>
        <taxon>Aminomonas</taxon>
    </lineage>
</organism>
<dbReference type="CDD" id="cd00093">
    <property type="entry name" value="HTH_XRE"/>
    <property type="match status" value="1"/>
</dbReference>
<keyword evidence="2" id="KW-0238">DNA-binding</keyword>
<evidence type="ECO:0000256" key="1">
    <source>
        <dbReference type="ARBA" id="ARBA00023015"/>
    </source>
</evidence>
<keyword evidence="3" id="KW-0804">Transcription</keyword>
<dbReference type="InterPro" id="IPR010982">
    <property type="entry name" value="Lambda_DNA-bd_dom_sf"/>
</dbReference>
<dbReference type="eggNOG" id="COG2944">
    <property type="taxonomic scope" value="Bacteria"/>
</dbReference>
<dbReference type="Pfam" id="PF01381">
    <property type="entry name" value="HTH_3"/>
    <property type="match status" value="1"/>
</dbReference>
<dbReference type="PROSITE" id="PS50943">
    <property type="entry name" value="HTH_CROC1"/>
    <property type="match status" value="1"/>
</dbReference>
<evidence type="ECO:0000256" key="2">
    <source>
        <dbReference type="ARBA" id="ARBA00023125"/>
    </source>
</evidence>
<proteinExistence type="predicted"/>
<dbReference type="Proteomes" id="UP000005096">
    <property type="component" value="Chromosome"/>
</dbReference>
<dbReference type="SUPFAM" id="SSF47413">
    <property type="entry name" value="lambda repressor-like DNA-binding domains"/>
    <property type="match status" value="1"/>
</dbReference>
<dbReference type="STRING" id="584708.Apau_1661"/>
<keyword evidence="6" id="KW-1185">Reference proteome</keyword>
<accession>E3CUV4</accession>
<name>E3CUV4_9BACT</name>
<dbReference type="RefSeq" id="WP_006301300.1">
    <property type="nucleotide sequence ID" value="NZ_CM001022.1"/>
</dbReference>
<dbReference type="PaxDb" id="584708-Apau_1661"/>
<dbReference type="PANTHER" id="PTHR36511:SF3">
    <property type="entry name" value="ANTITOXIN HIGA-2"/>
    <property type="match status" value="1"/>
</dbReference>
<dbReference type="AlphaFoldDB" id="E3CUV4"/>
<dbReference type="InterPro" id="IPR052359">
    <property type="entry name" value="HTH-type_reg/antitoxin"/>
</dbReference>
<dbReference type="GO" id="GO:0003677">
    <property type="term" value="F:DNA binding"/>
    <property type="evidence" value="ECO:0007669"/>
    <property type="project" value="UniProtKB-KW"/>
</dbReference>
<keyword evidence="1" id="KW-0805">Transcription regulation</keyword>